<reference evidence="14" key="3">
    <citation type="submission" date="2025-09" db="UniProtKB">
        <authorList>
            <consortium name="Ensembl"/>
        </authorList>
    </citation>
    <scope>IDENTIFICATION</scope>
</reference>
<accession>A0A673TNP5</accession>
<keyword evidence="4 12" id="KW-0812">Transmembrane</keyword>
<reference evidence="14 15" key="1">
    <citation type="submission" date="2019-05" db="EMBL/GenBank/DDBJ databases">
        <title>A Chromosome-scale Meerkat (S. suricatta) Genome Assembly.</title>
        <authorList>
            <person name="Dudchenko O."/>
            <person name="Lieberman Aiden E."/>
            <person name="Tung J."/>
            <person name="Barreiro L.B."/>
            <person name="Clutton-Brock T.H."/>
        </authorList>
    </citation>
    <scope>NUCLEOTIDE SEQUENCE [LARGE SCALE GENOMIC DNA]</scope>
</reference>
<sequence length="179" mass="19576">PNRQAAARKRSQRRVARLGLTTSLPRLRPSVRRTTGLSFLGCTCSCFGSISRGHGSAGGTGPPPRWRHAVTGVAIRFCSVPNYSLCAVCGAMEQPGFMTSLVVACLIRVPSEVVKQRTQVSASSRTFQIFSNILYQEGIHGLYRGYTSTVLREVTRFIPSPEVQKDVVPWSANSFRETG</sequence>
<evidence type="ECO:0000256" key="4">
    <source>
        <dbReference type="ARBA" id="ARBA00022692"/>
    </source>
</evidence>
<evidence type="ECO:0000256" key="9">
    <source>
        <dbReference type="ARBA" id="ARBA00037638"/>
    </source>
</evidence>
<dbReference type="Pfam" id="PF00153">
    <property type="entry name" value="Mito_carr"/>
    <property type="match status" value="1"/>
</dbReference>
<gene>
    <name evidence="14" type="primary">SLC25A26</name>
</gene>
<comment type="catalytic activity">
    <reaction evidence="8">
        <text>S-adenosyl-L-homocysteine(out) + S-adenosyl-L-methionine(in) = S-adenosyl-L-homocysteine(in) + S-adenosyl-L-methionine(out)</text>
        <dbReference type="Rhea" id="RHEA:75479"/>
        <dbReference type="ChEBI" id="CHEBI:57856"/>
        <dbReference type="ChEBI" id="CHEBI:59789"/>
    </reaction>
</comment>
<dbReference type="SUPFAM" id="SSF103506">
    <property type="entry name" value="Mitochondrial carrier"/>
    <property type="match status" value="1"/>
</dbReference>
<evidence type="ECO:0000313" key="15">
    <source>
        <dbReference type="Proteomes" id="UP000472268"/>
    </source>
</evidence>
<reference evidence="14" key="2">
    <citation type="submission" date="2025-08" db="UniProtKB">
        <authorList>
            <consortium name="Ensembl"/>
        </authorList>
    </citation>
    <scope>IDENTIFICATION</scope>
</reference>
<keyword evidence="6" id="KW-1133">Transmembrane helix</keyword>
<evidence type="ECO:0000256" key="7">
    <source>
        <dbReference type="ARBA" id="ARBA00023136"/>
    </source>
</evidence>
<name>A0A673TNP5_SURSU</name>
<dbReference type="PROSITE" id="PS50920">
    <property type="entry name" value="SOLCAR"/>
    <property type="match status" value="1"/>
</dbReference>
<dbReference type="GO" id="GO:0016020">
    <property type="term" value="C:membrane"/>
    <property type="evidence" value="ECO:0007669"/>
    <property type="project" value="UniProtKB-SubCell"/>
</dbReference>
<dbReference type="InterPro" id="IPR018108">
    <property type="entry name" value="MCP_transmembrane"/>
</dbReference>
<dbReference type="Gene3D" id="1.50.40.10">
    <property type="entry name" value="Mitochondrial carrier domain"/>
    <property type="match status" value="1"/>
</dbReference>
<evidence type="ECO:0000256" key="3">
    <source>
        <dbReference type="ARBA" id="ARBA00022448"/>
    </source>
</evidence>
<comment type="similarity">
    <text evidence="2 13">Belongs to the mitochondrial carrier (TC 2.A.29) family.</text>
</comment>
<evidence type="ECO:0000256" key="2">
    <source>
        <dbReference type="ARBA" id="ARBA00006375"/>
    </source>
</evidence>
<evidence type="ECO:0000256" key="8">
    <source>
        <dbReference type="ARBA" id="ARBA00035847"/>
    </source>
</evidence>
<organism evidence="14 15">
    <name type="scientific">Suricata suricatta</name>
    <name type="common">Meerkat</name>
    <dbReference type="NCBI Taxonomy" id="37032"/>
    <lineage>
        <taxon>Eukaryota</taxon>
        <taxon>Metazoa</taxon>
        <taxon>Chordata</taxon>
        <taxon>Craniata</taxon>
        <taxon>Vertebrata</taxon>
        <taxon>Euteleostomi</taxon>
        <taxon>Mammalia</taxon>
        <taxon>Eutheria</taxon>
        <taxon>Laurasiatheria</taxon>
        <taxon>Carnivora</taxon>
        <taxon>Feliformia</taxon>
        <taxon>Herpestidae</taxon>
        <taxon>Suricata</taxon>
    </lineage>
</organism>
<feature type="repeat" description="Solcar" evidence="12">
    <location>
        <begin position="95"/>
        <end position="170"/>
    </location>
</feature>
<evidence type="ECO:0000256" key="5">
    <source>
        <dbReference type="ARBA" id="ARBA00022737"/>
    </source>
</evidence>
<dbReference type="Proteomes" id="UP000472268">
    <property type="component" value="Chromosome 12"/>
</dbReference>
<dbReference type="AlphaFoldDB" id="A0A673TNP5"/>
<keyword evidence="3 13" id="KW-0813">Transport</keyword>
<keyword evidence="5" id="KW-0677">Repeat</keyword>
<comment type="function">
    <text evidence="9">Mitochondrial S-adenosyl-L-methionine/S-adenosyl-L-homocysteine antiporter. Mediates the exchange of cytosolic S-adenosyl-L-methionine, the predominant methyl-group donor for macromolecule methylation processes, for mitochondrial S-adenosylhomocysteine(SAH), a by-product of methylation reactions.</text>
</comment>
<evidence type="ECO:0000256" key="1">
    <source>
        <dbReference type="ARBA" id="ARBA00004141"/>
    </source>
</evidence>
<dbReference type="Ensembl" id="ENSSSUT00005012664.1">
    <property type="protein sequence ID" value="ENSSSUP00005011070.1"/>
    <property type="gene ID" value="ENSSSUG00005006996.1"/>
</dbReference>
<keyword evidence="7 12" id="KW-0472">Membrane</keyword>
<evidence type="ECO:0000256" key="10">
    <source>
        <dbReference type="ARBA" id="ARBA00039950"/>
    </source>
</evidence>
<evidence type="ECO:0000313" key="14">
    <source>
        <dbReference type="Ensembl" id="ENSSSUP00005011070.1"/>
    </source>
</evidence>
<dbReference type="InterPro" id="IPR023395">
    <property type="entry name" value="MCP_dom_sf"/>
</dbReference>
<evidence type="ECO:0000256" key="11">
    <source>
        <dbReference type="ARBA" id="ARBA00041876"/>
    </source>
</evidence>
<comment type="subcellular location">
    <subcellularLocation>
        <location evidence="1">Membrane</location>
        <topology evidence="1">Multi-pass membrane protein</topology>
    </subcellularLocation>
</comment>
<proteinExistence type="inferred from homology"/>
<evidence type="ECO:0000256" key="6">
    <source>
        <dbReference type="ARBA" id="ARBA00022989"/>
    </source>
</evidence>
<evidence type="ECO:0000256" key="13">
    <source>
        <dbReference type="RuleBase" id="RU000488"/>
    </source>
</evidence>
<protein>
    <recommendedName>
        <fullName evidence="10">Mitochondrial S-adenosylmethionine carrier protein</fullName>
    </recommendedName>
    <alternativeName>
        <fullName evidence="11">Solute carrier family 25 member 26</fullName>
    </alternativeName>
</protein>
<keyword evidence="15" id="KW-1185">Reference proteome</keyword>
<evidence type="ECO:0000256" key="12">
    <source>
        <dbReference type="PROSITE-ProRule" id="PRU00282"/>
    </source>
</evidence>
<dbReference type="PANTHER" id="PTHR45667">
    <property type="entry name" value="S-ADENOSYLMETHIONINE MITOCHONDRIAL CARRIER PROTEIN"/>
    <property type="match status" value="1"/>
</dbReference>